<sequence>MGRVGALVGSMSGDRVTPREDPSPHTVVVVDGGKDGARTSVWEPKDTWTDGKTLKEKRDILKWNLKLSLDTESNKDNGEGLNTLSTNGLTSANGAPGIKGGLGLGKEVNTRFLFSPSIISSSQMLCRVNIVPVFL</sequence>
<evidence type="ECO:0000256" key="1">
    <source>
        <dbReference type="SAM" id="MobiDB-lite"/>
    </source>
</evidence>
<gene>
    <name evidence="2" type="ORF">E2C01_047564</name>
</gene>
<feature type="region of interest" description="Disordered" evidence="1">
    <location>
        <begin position="72"/>
        <end position="92"/>
    </location>
</feature>
<reference evidence="2 3" key="1">
    <citation type="submission" date="2019-05" db="EMBL/GenBank/DDBJ databases">
        <title>Another draft genome of Portunus trituberculatus and its Hox gene families provides insights of decapod evolution.</title>
        <authorList>
            <person name="Jeong J.-H."/>
            <person name="Song I."/>
            <person name="Kim S."/>
            <person name="Choi T."/>
            <person name="Kim D."/>
            <person name="Ryu S."/>
            <person name="Kim W."/>
        </authorList>
    </citation>
    <scope>NUCLEOTIDE SEQUENCE [LARGE SCALE GENOMIC DNA]</scope>
    <source>
        <tissue evidence="2">Muscle</tissue>
    </source>
</reference>
<evidence type="ECO:0000313" key="2">
    <source>
        <dbReference type="EMBL" id="MPC53666.1"/>
    </source>
</evidence>
<name>A0A5B7G891_PORTR</name>
<dbReference type="Proteomes" id="UP000324222">
    <property type="component" value="Unassembled WGS sequence"/>
</dbReference>
<accession>A0A5B7G891</accession>
<organism evidence="2 3">
    <name type="scientific">Portunus trituberculatus</name>
    <name type="common">Swimming crab</name>
    <name type="synonym">Neptunus trituberculatus</name>
    <dbReference type="NCBI Taxonomy" id="210409"/>
    <lineage>
        <taxon>Eukaryota</taxon>
        <taxon>Metazoa</taxon>
        <taxon>Ecdysozoa</taxon>
        <taxon>Arthropoda</taxon>
        <taxon>Crustacea</taxon>
        <taxon>Multicrustacea</taxon>
        <taxon>Malacostraca</taxon>
        <taxon>Eumalacostraca</taxon>
        <taxon>Eucarida</taxon>
        <taxon>Decapoda</taxon>
        <taxon>Pleocyemata</taxon>
        <taxon>Brachyura</taxon>
        <taxon>Eubrachyura</taxon>
        <taxon>Portunoidea</taxon>
        <taxon>Portunidae</taxon>
        <taxon>Portuninae</taxon>
        <taxon>Portunus</taxon>
    </lineage>
</organism>
<feature type="compositionally biased region" description="Basic and acidic residues" evidence="1">
    <location>
        <begin position="32"/>
        <end position="44"/>
    </location>
</feature>
<keyword evidence="3" id="KW-1185">Reference proteome</keyword>
<evidence type="ECO:0000313" key="3">
    <source>
        <dbReference type="Proteomes" id="UP000324222"/>
    </source>
</evidence>
<dbReference type="AlphaFoldDB" id="A0A5B7G891"/>
<protein>
    <submittedName>
        <fullName evidence="2">Uncharacterized protein</fullName>
    </submittedName>
</protein>
<feature type="compositionally biased region" description="Polar residues" evidence="1">
    <location>
        <begin position="80"/>
        <end position="92"/>
    </location>
</feature>
<dbReference type="EMBL" id="VSRR010011794">
    <property type="protein sequence ID" value="MPC53666.1"/>
    <property type="molecule type" value="Genomic_DNA"/>
</dbReference>
<proteinExistence type="predicted"/>
<comment type="caution">
    <text evidence="2">The sequence shown here is derived from an EMBL/GenBank/DDBJ whole genome shotgun (WGS) entry which is preliminary data.</text>
</comment>
<feature type="region of interest" description="Disordered" evidence="1">
    <location>
        <begin position="1"/>
        <end position="44"/>
    </location>
</feature>